<evidence type="ECO:0000313" key="2">
    <source>
        <dbReference type="Proteomes" id="UP000790709"/>
    </source>
</evidence>
<protein>
    <submittedName>
        <fullName evidence="1">Uncharacterized protein</fullName>
    </submittedName>
</protein>
<dbReference type="Proteomes" id="UP000790709">
    <property type="component" value="Unassembled WGS sequence"/>
</dbReference>
<name>A0ACB8BL09_9AGAM</name>
<evidence type="ECO:0000313" key="1">
    <source>
        <dbReference type="EMBL" id="KAH7925532.1"/>
    </source>
</evidence>
<accession>A0ACB8BL09</accession>
<comment type="caution">
    <text evidence="1">The sequence shown here is derived from an EMBL/GenBank/DDBJ whole genome shotgun (WGS) entry which is preliminary data.</text>
</comment>
<sequence length="559" mass="60423">MNFHNLCLGLTLTLIGSVNGYIPAIGTNDTSTLSQQGNNVTDSSKVHLQWFSNGSDWEYISYQLVGANSNGLSQGALVHFAEDYAGNQTTTTPWIALVSCDSNSTNASQENDIFTLARDRGAQSALLYSLQSEACVINPEYADPATFDQVFDIFSTRSNSVSRAIEHQFGQFGPGNESYYGYYNATMLNSSAAVVNSTLQSNNPVAPGIIYATLQAYNATGTSTNGSETNNNSSGSSSSSDGSRKETGLAMIILYAITGCVSALFCVVIVSGAIRAIRHPERYGPRMADGALGGHGSGGQSRARGLGRAMLDTFPVVKFGVSSEDQEGSDDNRRPKDVEALPAGFRESVADPPSQAMEMDGITNGREQIQHGSMTQIAAAAPEGLQESDVREDEANPVAGGSRGVLPRLIAPQISSTDTNNPQPSISPKDGDALMPDAIGRETCPICIVDFEEGDDLRVLPCEGKHRFHQQCVDPWLLELSGSCPICRHDFHALEAMLSENDGDEDIRSSRRYSQAPHQNRFSRYIRFARRRRDRRGWEGPQGDDPTDPYRAVEPESTM</sequence>
<gene>
    <name evidence="1" type="ORF">BV22DRAFT_1064759</name>
</gene>
<keyword evidence="2" id="KW-1185">Reference proteome</keyword>
<proteinExistence type="predicted"/>
<dbReference type="EMBL" id="MU266400">
    <property type="protein sequence ID" value="KAH7925532.1"/>
    <property type="molecule type" value="Genomic_DNA"/>
</dbReference>
<reference evidence="1" key="1">
    <citation type="journal article" date="2021" name="New Phytol.">
        <title>Evolutionary innovations through gain and loss of genes in the ectomycorrhizal Boletales.</title>
        <authorList>
            <person name="Wu G."/>
            <person name="Miyauchi S."/>
            <person name="Morin E."/>
            <person name="Kuo A."/>
            <person name="Drula E."/>
            <person name="Varga T."/>
            <person name="Kohler A."/>
            <person name="Feng B."/>
            <person name="Cao Y."/>
            <person name="Lipzen A."/>
            <person name="Daum C."/>
            <person name="Hundley H."/>
            <person name="Pangilinan J."/>
            <person name="Johnson J."/>
            <person name="Barry K."/>
            <person name="LaButti K."/>
            <person name="Ng V."/>
            <person name="Ahrendt S."/>
            <person name="Min B."/>
            <person name="Choi I.G."/>
            <person name="Park H."/>
            <person name="Plett J.M."/>
            <person name="Magnuson J."/>
            <person name="Spatafora J.W."/>
            <person name="Nagy L.G."/>
            <person name="Henrissat B."/>
            <person name="Grigoriev I.V."/>
            <person name="Yang Z.L."/>
            <person name="Xu J."/>
            <person name="Martin F.M."/>
        </authorList>
    </citation>
    <scope>NUCLEOTIDE SEQUENCE</scope>
    <source>
        <strain evidence="1">KUC20120723A-06</strain>
    </source>
</reference>
<organism evidence="1 2">
    <name type="scientific">Leucogyrophana mollusca</name>
    <dbReference type="NCBI Taxonomy" id="85980"/>
    <lineage>
        <taxon>Eukaryota</taxon>
        <taxon>Fungi</taxon>
        <taxon>Dikarya</taxon>
        <taxon>Basidiomycota</taxon>
        <taxon>Agaricomycotina</taxon>
        <taxon>Agaricomycetes</taxon>
        <taxon>Agaricomycetidae</taxon>
        <taxon>Boletales</taxon>
        <taxon>Boletales incertae sedis</taxon>
        <taxon>Leucogyrophana</taxon>
    </lineage>
</organism>